<evidence type="ECO:0000259" key="2">
    <source>
        <dbReference type="Pfam" id="PF11268"/>
    </source>
</evidence>
<feature type="compositionally biased region" description="Basic and acidic residues" evidence="1">
    <location>
        <begin position="253"/>
        <end position="274"/>
    </location>
</feature>
<keyword evidence="4" id="KW-1185">Reference proteome</keyword>
<evidence type="ECO:0000256" key="1">
    <source>
        <dbReference type="SAM" id="MobiDB-lite"/>
    </source>
</evidence>
<proteinExistence type="predicted"/>
<dbReference type="RefSeq" id="WP_073380947.1">
    <property type="nucleotide sequence ID" value="NZ_FQZK01000013.1"/>
</dbReference>
<organism evidence="3 4">
    <name type="scientific">Nocardiopsis flavescens</name>
    <dbReference type="NCBI Taxonomy" id="758803"/>
    <lineage>
        <taxon>Bacteria</taxon>
        <taxon>Bacillati</taxon>
        <taxon>Actinomycetota</taxon>
        <taxon>Actinomycetes</taxon>
        <taxon>Streptosporangiales</taxon>
        <taxon>Nocardiopsidaceae</taxon>
        <taxon>Nocardiopsis</taxon>
    </lineage>
</organism>
<accession>A0A1M6PE71</accession>
<feature type="region of interest" description="Disordered" evidence="1">
    <location>
        <begin position="180"/>
        <end position="554"/>
    </location>
</feature>
<dbReference type="AlphaFoldDB" id="A0A1M6PE71"/>
<feature type="compositionally biased region" description="Basic and acidic residues" evidence="1">
    <location>
        <begin position="434"/>
        <end position="454"/>
    </location>
</feature>
<feature type="compositionally biased region" description="Low complexity" evidence="1">
    <location>
        <begin position="470"/>
        <end position="487"/>
    </location>
</feature>
<dbReference type="Pfam" id="PF11268">
    <property type="entry name" value="DUF3071"/>
    <property type="match status" value="1"/>
</dbReference>
<gene>
    <name evidence="3" type="ORF">SAMN05421803_11342</name>
</gene>
<evidence type="ECO:0000313" key="3">
    <source>
        <dbReference type="EMBL" id="SHK06211.1"/>
    </source>
</evidence>
<feature type="compositionally biased region" description="Basic and acidic residues" evidence="1">
    <location>
        <begin position="228"/>
        <end position="238"/>
    </location>
</feature>
<sequence>MHELRLVAVSEDGTYLVLASTGRGTRFMLPVDDRLRAAVRGQFSRLGQYEIEVENPLRPKEIQARIRSGETAEAISEISGIPIERVRWFEGPVLQEREYIAQQAQRAAVRIAGETAPGGNLEELVARRIGAHQLETGDAVWDSWKREDRTWQLKLVFLDGGEERVAHWLYEPRHNSVAPADEEAARFSSPDPLPSPTANVTPFAPRRPEPEVPRHSLRPAPERVGGIRRTEGTLDDPLRPSASRGEDDGPAARTERREEQGHRWSEEQRGDRGPRGSGGHRGYDAPARTERPAPREPEHREQERFERTERAARPEPAEGAVGRAEPPARTAEDGERGYPTGREEYADHGRRERPERPREEYAPAREERPEPAREEYGRDGHRGYEDRGPREYGDRGNEDFGPRAPHRAPADGPARPASPVFEEEGERYGSPAARPERPGTERHPADRHPAERPRPAQPPAERTGERERPAWSAADQAPPAAPLSQPAPRRRRATIDLNDTGTPRRAADAPASPPAPLPATASGGDRPAPKRKGRGRRASVPSWDEIMFGSKKDE</sequence>
<feature type="compositionally biased region" description="Basic and acidic residues" evidence="1">
    <location>
        <begin position="281"/>
        <end position="316"/>
    </location>
</feature>
<evidence type="ECO:0000313" key="4">
    <source>
        <dbReference type="Proteomes" id="UP000184452"/>
    </source>
</evidence>
<dbReference type="InterPro" id="IPR021421">
    <property type="entry name" value="DUF3071"/>
</dbReference>
<dbReference type="STRING" id="758803.SAMN05421803_11342"/>
<dbReference type="NCBIfam" id="NF040712">
    <property type="entry name" value="SepH"/>
    <property type="match status" value="1"/>
</dbReference>
<feature type="domain" description="DUF3071" evidence="2">
    <location>
        <begin position="1"/>
        <end position="170"/>
    </location>
</feature>
<dbReference type="InterPro" id="IPR047682">
    <property type="entry name" value="SepH-like"/>
</dbReference>
<name>A0A1M6PE71_9ACTN</name>
<reference evidence="3 4" key="1">
    <citation type="submission" date="2016-11" db="EMBL/GenBank/DDBJ databases">
        <authorList>
            <person name="Jaros S."/>
            <person name="Januszkiewicz K."/>
            <person name="Wedrychowicz H."/>
        </authorList>
    </citation>
    <scope>NUCLEOTIDE SEQUENCE [LARGE SCALE GENOMIC DNA]</scope>
    <source>
        <strain evidence="3 4">CGMCC 4.5723</strain>
    </source>
</reference>
<dbReference type="EMBL" id="FQZK01000013">
    <property type="protein sequence ID" value="SHK06211.1"/>
    <property type="molecule type" value="Genomic_DNA"/>
</dbReference>
<dbReference type="Proteomes" id="UP000184452">
    <property type="component" value="Unassembled WGS sequence"/>
</dbReference>
<protein>
    <recommendedName>
        <fullName evidence="2">DUF3071 domain-containing protein</fullName>
    </recommendedName>
</protein>
<feature type="compositionally biased region" description="Basic and acidic residues" evidence="1">
    <location>
        <begin position="330"/>
        <end position="401"/>
    </location>
</feature>